<keyword evidence="3" id="KW-1185">Reference proteome</keyword>
<dbReference type="PANTHER" id="PTHR19211">
    <property type="entry name" value="ATP-BINDING TRANSPORT PROTEIN-RELATED"/>
    <property type="match status" value="1"/>
</dbReference>
<dbReference type="Gene3D" id="3.40.50.300">
    <property type="entry name" value="P-loop containing nucleotide triphosphate hydrolases"/>
    <property type="match status" value="1"/>
</dbReference>
<dbReference type="AlphaFoldDB" id="A0A0L0G2R8"/>
<dbReference type="PANTHER" id="PTHR19211:SF14">
    <property type="entry name" value="ATP-BINDING CASSETTE SUB-FAMILY F MEMBER 1"/>
    <property type="match status" value="1"/>
</dbReference>
<evidence type="ECO:0008006" key="4">
    <source>
        <dbReference type="Google" id="ProtNLM"/>
    </source>
</evidence>
<dbReference type="OrthoDB" id="2110130at2759"/>
<evidence type="ECO:0000256" key="1">
    <source>
        <dbReference type="ARBA" id="ARBA00022737"/>
    </source>
</evidence>
<dbReference type="GO" id="GO:0005524">
    <property type="term" value="F:ATP binding"/>
    <property type="evidence" value="ECO:0007669"/>
    <property type="project" value="TreeGrafter"/>
</dbReference>
<accession>A0A0L0G2R8</accession>
<dbReference type="Proteomes" id="UP000054560">
    <property type="component" value="Unassembled WGS sequence"/>
</dbReference>
<name>A0A0L0G2R8_9EUKA</name>
<protein>
    <recommendedName>
        <fullName evidence="4">ABC transporter domain-containing protein</fullName>
    </recommendedName>
</protein>
<dbReference type="GeneID" id="25905099"/>
<dbReference type="eggNOG" id="KOG0062">
    <property type="taxonomic scope" value="Eukaryota"/>
</dbReference>
<dbReference type="STRING" id="667725.A0A0L0G2R8"/>
<dbReference type="RefSeq" id="XP_014157046.1">
    <property type="nucleotide sequence ID" value="XM_014301571.1"/>
</dbReference>
<dbReference type="SUPFAM" id="SSF52540">
    <property type="entry name" value="P-loop containing nucleoside triphosphate hydrolases"/>
    <property type="match status" value="1"/>
</dbReference>
<reference evidence="2 3" key="1">
    <citation type="submission" date="2011-02" db="EMBL/GenBank/DDBJ databases">
        <title>The Genome Sequence of Sphaeroforma arctica JP610.</title>
        <authorList>
            <consortium name="The Broad Institute Genome Sequencing Platform"/>
            <person name="Russ C."/>
            <person name="Cuomo C."/>
            <person name="Young S.K."/>
            <person name="Zeng Q."/>
            <person name="Gargeya S."/>
            <person name="Alvarado L."/>
            <person name="Berlin A."/>
            <person name="Chapman S.B."/>
            <person name="Chen Z."/>
            <person name="Freedman E."/>
            <person name="Gellesch M."/>
            <person name="Goldberg J."/>
            <person name="Griggs A."/>
            <person name="Gujja S."/>
            <person name="Heilman E."/>
            <person name="Heiman D."/>
            <person name="Howarth C."/>
            <person name="Mehta T."/>
            <person name="Neiman D."/>
            <person name="Pearson M."/>
            <person name="Roberts A."/>
            <person name="Saif S."/>
            <person name="Shea T."/>
            <person name="Shenoy N."/>
            <person name="Sisk P."/>
            <person name="Stolte C."/>
            <person name="Sykes S."/>
            <person name="White J."/>
            <person name="Yandava C."/>
            <person name="Burger G."/>
            <person name="Gray M.W."/>
            <person name="Holland P.W.H."/>
            <person name="King N."/>
            <person name="Lang F.B.F."/>
            <person name="Roger A.J."/>
            <person name="Ruiz-Trillo I."/>
            <person name="Haas B."/>
            <person name="Nusbaum C."/>
            <person name="Birren B."/>
        </authorList>
    </citation>
    <scope>NUCLEOTIDE SEQUENCE [LARGE SCALE GENOMIC DNA]</scope>
    <source>
        <strain evidence="2 3">JP610</strain>
    </source>
</reference>
<dbReference type="InterPro" id="IPR027417">
    <property type="entry name" value="P-loop_NTPase"/>
</dbReference>
<dbReference type="EMBL" id="KQ241860">
    <property type="protein sequence ID" value="KNC83144.1"/>
    <property type="molecule type" value="Genomic_DNA"/>
</dbReference>
<organism evidence="2 3">
    <name type="scientific">Sphaeroforma arctica JP610</name>
    <dbReference type="NCBI Taxonomy" id="667725"/>
    <lineage>
        <taxon>Eukaryota</taxon>
        <taxon>Ichthyosporea</taxon>
        <taxon>Ichthyophonida</taxon>
        <taxon>Sphaeroforma</taxon>
    </lineage>
</organism>
<evidence type="ECO:0000313" key="2">
    <source>
        <dbReference type="EMBL" id="KNC83144.1"/>
    </source>
</evidence>
<sequence>MWNRPHVICLDEPTNYLDLEALDSLALAITKFKGAIVLISHTPRFVNELCNEHWVVEGGTLHQRMNKIN</sequence>
<keyword evidence="1" id="KW-0677">Repeat</keyword>
<dbReference type="InterPro" id="IPR050611">
    <property type="entry name" value="ABCF"/>
</dbReference>
<gene>
    <name evidence="2" type="ORF">SARC_04595</name>
</gene>
<proteinExistence type="predicted"/>
<evidence type="ECO:0000313" key="3">
    <source>
        <dbReference type="Proteomes" id="UP000054560"/>
    </source>
</evidence>